<sequence length="657" mass="72724">MRHQFIILLLVAIGARALALDEHRPLAPQEEADAPYPPVPGPVSLYVAASDMGAARRALVSQLTSALRGPPDVCPVYNLTDLNPETVLKYMADLIAEAYMHPLLAPKNADITILATYTVTNTTIIDVYPPVVAAEVNVTIVDAEVEDDGEATTEEVRQEIDGRSRRARRSEEREGEATADEVRKNRNTTDEVITTDEVMEEPRTRSWKNRKGRSRLTRSWKNRKGRHDARSEEPKGNGRRGQGRTEGRSRRRGQGRTGRGGHDARSRKARRRGQGRTEGEVTTARSGKDGKGTTDEVREERKGGHDRRGGKNRKGRSDRRGQGRTGRGGHDRRGQGRTGRGGHDRRSGKNRKGRLVREKMDGKGTTDEVMEEPEGEVTTDEVREEPEGEVTTGGQGRTGRGGHDRRGQGRTGREVTTDEVMEEPEGEATAAEVKEEPEGEVTTNEVREEPEGEARRGQEEPEGGGHETGRGGHDRRGHGRTGRKARRSGKNRREGEVTTARSWKNGRSEKMDGRARPTRSGPEVRKNRKGRSRRRGQGRTGRGGHDRRGQGRTGRGALIKEAVGRGTEAAGAKAEGRGERPSRSQRVIRYRDGSCSKPQFLSLVLGPPDVCPVYNLTDLNPETTYILPWSPPRLTLRSSTRRSRTTGKLQPRRSGKK</sequence>
<reference evidence="3 4" key="2">
    <citation type="submission" date="2019-01" db="EMBL/GenBank/DDBJ databases">
        <title>The decoding of complex shrimp genome reveals the adaptation for benthos swimmer, frequently molting mechanism and breeding impact on genome.</title>
        <authorList>
            <person name="Sun Y."/>
            <person name="Gao Y."/>
            <person name="Yu Y."/>
        </authorList>
    </citation>
    <scope>NUCLEOTIDE SEQUENCE [LARGE SCALE GENOMIC DNA]</scope>
    <source>
        <tissue evidence="3">Muscle</tissue>
    </source>
</reference>
<evidence type="ECO:0000256" key="1">
    <source>
        <dbReference type="SAM" id="MobiDB-lite"/>
    </source>
</evidence>
<dbReference type="AlphaFoldDB" id="A0A3R7LWX6"/>
<feature type="region of interest" description="Disordered" evidence="1">
    <location>
        <begin position="634"/>
        <end position="657"/>
    </location>
</feature>
<feature type="compositionally biased region" description="Low complexity" evidence="1">
    <location>
        <begin position="564"/>
        <end position="573"/>
    </location>
</feature>
<keyword evidence="2" id="KW-0732">Signal</keyword>
<feature type="compositionally biased region" description="Acidic residues" evidence="1">
    <location>
        <begin position="417"/>
        <end position="426"/>
    </location>
</feature>
<feature type="compositionally biased region" description="Basic and acidic residues" evidence="1">
    <location>
        <begin position="286"/>
        <end position="309"/>
    </location>
</feature>
<feature type="compositionally biased region" description="Basic and acidic residues" evidence="1">
    <location>
        <begin position="445"/>
        <end position="474"/>
    </location>
</feature>
<feature type="compositionally biased region" description="Basic residues" evidence="1">
    <location>
        <begin position="475"/>
        <end position="490"/>
    </location>
</feature>
<gene>
    <name evidence="3" type="ORF">C7M84_016671</name>
</gene>
<evidence type="ECO:0000256" key="2">
    <source>
        <dbReference type="SAM" id="SignalP"/>
    </source>
</evidence>
<feature type="compositionally biased region" description="Basic and acidic residues" evidence="1">
    <location>
        <begin position="401"/>
        <end position="416"/>
    </location>
</feature>
<comment type="caution">
    <text evidence="3">The sequence shown here is derived from an EMBL/GenBank/DDBJ whole genome shotgun (WGS) entry which is preliminary data.</text>
</comment>
<evidence type="ECO:0000313" key="4">
    <source>
        <dbReference type="Proteomes" id="UP000283509"/>
    </source>
</evidence>
<dbReference type="EMBL" id="QCYY01003094">
    <property type="protein sequence ID" value="ROT65365.1"/>
    <property type="molecule type" value="Genomic_DNA"/>
</dbReference>
<feature type="signal peptide" evidence="2">
    <location>
        <begin position="1"/>
        <end position="19"/>
    </location>
</feature>
<feature type="compositionally biased region" description="Basic residues" evidence="1">
    <location>
        <begin position="205"/>
        <end position="227"/>
    </location>
</feature>
<keyword evidence="4" id="KW-1185">Reference proteome</keyword>
<accession>A0A3R7LWX6</accession>
<feature type="compositionally biased region" description="Basic residues" evidence="1">
    <location>
        <begin position="639"/>
        <end position="657"/>
    </location>
</feature>
<organism evidence="3 4">
    <name type="scientific">Penaeus vannamei</name>
    <name type="common">Whiteleg shrimp</name>
    <name type="synonym">Litopenaeus vannamei</name>
    <dbReference type="NCBI Taxonomy" id="6689"/>
    <lineage>
        <taxon>Eukaryota</taxon>
        <taxon>Metazoa</taxon>
        <taxon>Ecdysozoa</taxon>
        <taxon>Arthropoda</taxon>
        <taxon>Crustacea</taxon>
        <taxon>Multicrustacea</taxon>
        <taxon>Malacostraca</taxon>
        <taxon>Eumalacostraca</taxon>
        <taxon>Eucarida</taxon>
        <taxon>Decapoda</taxon>
        <taxon>Dendrobranchiata</taxon>
        <taxon>Penaeoidea</taxon>
        <taxon>Penaeidae</taxon>
        <taxon>Penaeus</taxon>
    </lineage>
</organism>
<dbReference type="Proteomes" id="UP000283509">
    <property type="component" value="Unassembled WGS sequence"/>
</dbReference>
<feature type="region of interest" description="Disordered" evidence="1">
    <location>
        <begin position="147"/>
        <end position="587"/>
    </location>
</feature>
<feature type="chain" id="PRO_5018588084" evidence="2">
    <location>
        <begin position="20"/>
        <end position="657"/>
    </location>
</feature>
<evidence type="ECO:0000313" key="3">
    <source>
        <dbReference type="EMBL" id="ROT65365.1"/>
    </source>
</evidence>
<feature type="compositionally biased region" description="Basic and acidic residues" evidence="1">
    <location>
        <begin position="355"/>
        <end position="366"/>
    </location>
</feature>
<feature type="compositionally biased region" description="Basic residues" evidence="1">
    <location>
        <begin position="526"/>
        <end position="537"/>
    </location>
</feature>
<reference evidence="3 4" key="1">
    <citation type="submission" date="2018-04" db="EMBL/GenBank/DDBJ databases">
        <authorList>
            <person name="Zhang X."/>
            <person name="Yuan J."/>
            <person name="Li F."/>
            <person name="Xiang J."/>
        </authorList>
    </citation>
    <scope>NUCLEOTIDE SEQUENCE [LARGE SCALE GENOMIC DNA]</scope>
    <source>
        <tissue evidence="3">Muscle</tissue>
    </source>
</reference>
<feature type="compositionally biased region" description="Acidic residues" evidence="1">
    <location>
        <begin position="368"/>
        <end position="388"/>
    </location>
</feature>
<protein>
    <submittedName>
        <fullName evidence="3">Uncharacterized protein</fullName>
    </submittedName>
</protein>
<feature type="compositionally biased region" description="Basic and acidic residues" evidence="1">
    <location>
        <begin position="154"/>
        <end position="189"/>
    </location>
</feature>
<name>A0A3R7LWX6_PENVA</name>
<proteinExistence type="predicted"/>
<feature type="compositionally biased region" description="Basic and acidic residues" evidence="1">
    <location>
        <begin position="506"/>
        <end position="515"/>
    </location>
</feature>